<protein>
    <submittedName>
        <fullName evidence="2">Putative membrane protein</fullName>
    </submittedName>
</protein>
<gene>
    <name evidence="2" type="ORF">EV655_101137</name>
</gene>
<sequence>MAGTDNTAVPPRTRTWVRVALVASLALNVLILGVVGGAVLNKGRDHPPRTAFAPGEYGPYGRALADTDRAALRAALKAEAPRLRENRAAVRQGFRDLLAALRAEPYEHARVVAVVQAQQARVQDQAALVQSLTLDRVGAMSGADRAAFADRLERVLRRGPPRGGDGERGTGRP</sequence>
<proteinExistence type="predicted"/>
<evidence type="ECO:0000313" key="2">
    <source>
        <dbReference type="EMBL" id="TCO73981.1"/>
    </source>
</evidence>
<organism evidence="2 3">
    <name type="scientific">Rhodovulum euryhalinum</name>
    <dbReference type="NCBI Taxonomy" id="35805"/>
    <lineage>
        <taxon>Bacteria</taxon>
        <taxon>Pseudomonadati</taxon>
        <taxon>Pseudomonadota</taxon>
        <taxon>Alphaproteobacteria</taxon>
        <taxon>Rhodobacterales</taxon>
        <taxon>Paracoccaceae</taxon>
        <taxon>Rhodovulum</taxon>
    </lineage>
</organism>
<keyword evidence="1" id="KW-0812">Transmembrane</keyword>
<dbReference type="AlphaFoldDB" id="A0A4R2KJB8"/>
<dbReference type="Proteomes" id="UP000295142">
    <property type="component" value="Unassembled WGS sequence"/>
</dbReference>
<comment type="caution">
    <text evidence="2">The sequence shown here is derived from an EMBL/GenBank/DDBJ whole genome shotgun (WGS) entry which is preliminary data.</text>
</comment>
<evidence type="ECO:0000313" key="3">
    <source>
        <dbReference type="Proteomes" id="UP000295142"/>
    </source>
</evidence>
<keyword evidence="1" id="KW-0472">Membrane</keyword>
<dbReference type="RefSeq" id="WP_132540253.1">
    <property type="nucleotide sequence ID" value="NZ_SLWW01000001.1"/>
</dbReference>
<feature type="transmembrane region" description="Helical" evidence="1">
    <location>
        <begin position="20"/>
        <end position="40"/>
    </location>
</feature>
<reference evidence="2 3" key="1">
    <citation type="submission" date="2019-03" db="EMBL/GenBank/DDBJ databases">
        <title>Genomic Encyclopedia of Type Strains, Phase IV (KMG-IV): sequencing the most valuable type-strain genomes for metagenomic binning, comparative biology and taxonomic classification.</title>
        <authorList>
            <person name="Goeker M."/>
        </authorList>
    </citation>
    <scope>NUCLEOTIDE SEQUENCE [LARGE SCALE GENOMIC DNA]</scope>
    <source>
        <strain evidence="2 3">DSM 4868</strain>
    </source>
</reference>
<evidence type="ECO:0000256" key="1">
    <source>
        <dbReference type="SAM" id="Phobius"/>
    </source>
</evidence>
<dbReference type="Pfam" id="PF13801">
    <property type="entry name" value="Metal_resist"/>
    <property type="match status" value="1"/>
</dbReference>
<keyword evidence="3" id="KW-1185">Reference proteome</keyword>
<dbReference type="InterPro" id="IPR025961">
    <property type="entry name" value="Metal_resist"/>
</dbReference>
<accession>A0A4R2KJB8</accession>
<keyword evidence="1" id="KW-1133">Transmembrane helix</keyword>
<name>A0A4R2KJB8_9RHOB</name>
<dbReference type="EMBL" id="SLWW01000001">
    <property type="protein sequence ID" value="TCO73981.1"/>
    <property type="molecule type" value="Genomic_DNA"/>
</dbReference>